<dbReference type="GO" id="GO:0000977">
    <property type="term" value="F:RNA polymerase II transcription regulatory region sequence-specific DNA binding"/>
    <property type="evidence" value="ECO:0007669"/>
    <property type="project" value="TreeGrafter"/>
</dbReference>
<evidence type="ECO:0000256" key="8">
    <source>
        <dbReference type="ARBA" id="ARBA00023159"/>
    </source>
</evidence>
<evidence type="ECO:0000259" key="13">
    <source>
        <dbReference type="PROSITE" id="PS50112"/>
    </source>
</evidence>
<evidence type="ECO:0000256" key="2">
    <source>
        <dbReference type="ARBA" id="ARBA00010855"/>
    </source>
</evidence>
<keyword evidence="7" id="KW-0238">DNA-binding</keyword>
<dbReference type="EMBL" id="UFAJ01000914">
    <property type="protein sequence ID" value="SSD61818.1"/>
    <property type="molecule type" value="Genomic_DNA"/>
</dbReference>
<keyword evidence="3" id="KW-0312">Gluconeogenesis</keyword>
<dbReference type="Proteomes" id="UP000262825">
    <property type="component" value="Unassembled WGS sequence"/>
</dbReference>
<dbReference type="InterPro" id="IPR035965">
    <property type="entry name" value="PAS-like_dom_sf"/>
</dbReference>
<keyword evidence="4" id="KW-0479">Metal-binding</keyword>
<evidence type="ECO:0000313" key="15">
    <source>
        <dbReference type="Proteomes" id="UP000262825"/>
    </source>
</evidence>
<dbReference type="GO" id="GO:0000981">
    <property type="term" value="F:DNA-binding transcription factor activity, RNA polymerase II-specific"/>
    <property type="evidence" value="ECO:0007669"/>
    <property type="project" value="InterPro"/>
</dbReference>
<dbReference type="SMART" id="SM00066">
    <property type="entry name" value="GAL4"/>
    <property type="match status" value="1"/>
</dbReference>
<comment type="similarity">
    <text evidence="2">Belongs to the ERT1/acuK family.</text>
</comment>
<dbReference type="PROSITE" id="PS50048">
    <property type="entry name" value="ZN2_CY6_FUNGAL_2"/>
    <property type="match status" value="1"/>
</dbReference>
<feature type="region of interest" description="Disordered" evidence="11">
    <location>
        <begin position="184"/>
        <end position="208"/>
    </location>
</feature>
<feature type="compositionally biased region" description="Low complexity" evidence="11">
    <location>
        <begin position="193"/>
        <end position="204"/>
    </location>
</feature>
<evidence type="ECO:0000259" key="12">
    <source>
        <dbReference type="PROSITE" id="PS50048"/>
    </source>
</evidence>
<dbReference type="InterPro" id="IPR001138">
    <property type="entry name" value="Zn2Cys6_DnaBD"/>
</dbReference>
<comment type="subcellular location">
    <subcellularLocation>
        <location evidence="1">Nucleus</location>
    </subcellularLocation>
</comment>
<keyword evidence="8" id="KW-0010">Activator</keyword>
<evidence type="ECO:0000256" key="6">
    <source>
        <dbReference type="ARBA" id="ARBA00023015"/>
    </source>
</evidence>
<dbReference type="Gene3D" id="3.30.450.20">
    <property type="entry name" value="PAS domain"/>
    <property type="match status" value="1"/>
</dbReference>
<name>A0A376BAV8_9ASCO</name>
<keyword evidence="6" id="KW-0805">Transcription regulation</keyword>
<keyword evidence="10" id="KW-0539">Nucleus</keyword>
<keyword evidence="5" id="KW-0862">Zinc</keyword>
<feature type="domain" description="Zn(2)-C6 fungal-type" evidence="12">
    <location>
        <begin position="36"/>
        <end position="67"/>
    </location>
</feature>
<dbReference type="GO" id="GO:0005634">
    <property type="term" value="C:nucleus"/>
    <property type="evidence" value="ECO:0007669"/>
    <property type="project" value="UniProtKB-SubCell"/>
</dbReference>
<reference evidence="15" key="1">
    <citation type="submission" date="2018-06" db="EMBL/GenBank/DDBJ databases">
        <authorList>
            <person name="Guldener U."/>
        </authorList>
    </citation>
    <scope>NUCLEOTIDE SEQUENCE [LARGE SCALE GENOMIC DNA]</scope>
    <source>
        <strain evidence="15">UTAD17</strain>
    </source>
</reference>
<dbReference type="VEuPathDB" id="FungiDB:SCODWIG_03579"/>
<dbReference type="GO" id="GO:0008270">
    <property type="term" value="F:zinc ion binding"/>
    <property type="evidence" value="ECO:0007669"/>
    <property type="project" value="InterPro"/>
</dbReference>
<sequence length="693" mass="78189">MPSTATNNNSNNKVSKLIDTNTNTISKRKKKKTSRACVHCAKAHATCDASRPCARCIRKKLTDTCVDNPRKKSKYLLDVDEDTLQAKINVPTQVLPQNFPVSITANAVTSSNNLDPTSHNTSENFTIVQQEQQYRATPSHIVHKPKFMSSAIDSEYSSLSNIIREEENVLNRIPVNILNNHSHNNIDADTGRSASAISSNNSSSTKLNESYNLRQQNKDDYISDTGYSNATFNLHDNKQLVYSNTGTNCKECTDNTNNRNTLYNDHNYNFNNPSVPQSRSASPYMHQYQKTCHYASSNTSNTSSNVPYHNATNNTVNHNIINNQAAEQAINYSRELVKYLGPYSIEILNSKVDLLTQHFPLILTESSDISANTSFTASATGGSTRDCRNNSNSFKDLEFCNIDTPIACMKNSSETVRAYSLEVHEMAGGASTVTATAASAANNNSNSNTSISNGTDNNDNSTIATNNITNSIRYYNLHTHEPKSNVNWPHSLKYSTPKDIYTRLQQPFSHTYGFSSLLKYLKKRFNREQVLSMCHDLSEFRPIFIASTINLNEEDMIFMEQCYQRTLLQYDEFINETGTPTIIWRRNGQISYVNDEFVILTGWSREVLLGKMTFIMEIMDDNSCLEYFKTFKQVCYRDFRGCTILPNIRLFSPIKGREICCSCCWTLKRDVFGLPMMLIGNFLPKTLSLEAVK</sequence>
<gene>
    <name evidence="14" type="ORF">SCODWIG_03579</name>
</gene>
<dbReference type="SMART" id="SM00091">
    <property type="entry name" value="PAS"/>
    <property type="match status" value="1"/>
</dbReference>
<evidence type="ECO:0000256" key="9">
    <source>
        <dbReference type="ARBA" id="ARBA00023163"/>
    </source>
</evidence>
<evidence type="ECO:0000256" key="1">
    <source>
        <dbReference type="ARBA" id="ARBA00004123"/>
    </source>
</evidence>
<dbReference type="AlphaFoldDB" id="A0A376BAV8"/>
<dbReference type="SUPFAM" id="SSF55785">
    <property type="entry name" value="PYP-like sensor domain (PAS domain)"/>
    <property type="match status" value="1"/>
</dbReference>
<evidence type="ECO:0000256" key="10">
    <source>
        <dbReference type="ARBA" id="ARBA00023242"/>
    </source>
</evidence>
<feature type="compositionally biased region" description="Polar residues" evidence="11">
    <location>
        <begin position="1"/>
        <end position="14"/>
    </location>
</feature>
<dbReference type="PANTHER" id="PTHR47659">
    <property type="entry name" value="ZN(II)2CYS6 TRANSCRIPTION FACTOR (EUROFUNG)-RELATED"/>
    <property type="match status" value="1"/>
</dbReference>
<organism evidence="14 15">
    <name type="scientific">Saccharomycodes ludwigii</name>
    <dbReference type="NCBI Taxonomy" id="36035"/>
    <lineage>
        <taxon>Eukaryota</taxon>
        <taxon>Fungi</taxon>
        <taxon>Dikarya</taxon>
        <taxon>Ascomycota</taxon>
        <taxon>Saccharomycotina</taxon>
        <taxon>Saccharomycetes</taxon>
        <taxon>Saccharomycodales</taxon>
        <taxon>Saccharomycodaceae</taxon>
        <taxon>Saccharomycodes</taxon>
    </lineage>
</organism>
<dbReference type="PROSITE" id="PS00463">
    <property type="entry name" value="ZN2_CY6_FUNGAL_1"/>
    <property type="match status" value="1"/>
</dbReference>
<dbReference type="PANTHER" id="PTHR47659:SF1">
    <property type="entry name" value="TRANSCRIPTION ACTIVATOR OF GLUCONEOGENESIS ERT1"/>
    <property type="match status" value="1"/>
</dbReference>
<dbReference type="CDD" id="cd00067">
    <property type="entry name" value="GAL4"/>
    <property type="match status" value="1"/>
</dbReference>
<feature type="region of interest" description="Disordered" evidence="11">
    <location>
        <begin position="1"/>
        <end position="26"/>
    </location>
</feature>
<dbReference type="GO" id="GO:0009267">
    <property type="term" value="P:cellular response to starvation"/>
    <property type="evidence" value="ECO:0007669"/>
    <property type="project" value="TreeGrafter"/>
</dbReference>
<protein>
    <submittedName>
        <fullName evidence="14">Related to Transcription activator of gluconeogenesis ERT1</fullName>
    </submittedName>
</protein>
<evidence type="ECO:0000256" key="11">
    <source>
        <dbReference type="SAM" id="MobiDB-lite"/>
    </source>
</evidence>
<evidence type="ECO:0000256" key="3">
    <source>
        <dbReference type="ARBA" id="ARBA00022432"/>
    </source>
</evidence>
<keyword evidence="9" id="KW-0804">Transcription</keyword>
<dbReference type="PROSITE" id="PS50112">
    <property type="entry name" value="PAS"/>
    <property type="match status" value="1"/>
</dbReference>
<dbReference type="InterPro" id="IPR000014">
    <property type="entry name" value="PAS"/>
</dbReference>
<evidence type="ECO:0000313" key="14">
    <source>
        <dbReference type="EMBL" id="SSD61818.1"/>
    </source>
</evidence>
<accession>A0A376BAV8</accession>
<dbReference type="Pfam" id="PF24990">
    <property type="entry name" value="PAS_13"/>
    <property type="match status" value="2"/>
</dbReference>
<evidence type="ECO:0000256" key="5">
    <source>
        <dbReference type="ARBA" id="ARBA00022833"/>
    </source>
</evidence>
<dbReference type="GO" id="GO:0006094">
    <property type="term" value="P:gluconeogenesis"/>
    <property type="evidence" value="ECO:0007669"/>
    <property type="project" value="UniProtKB-KW"/>
</dbReference>
<dbReference type="CDD" id="cd00130">
    <property type="entry name" value="PAS"/>
    <property type="match status" value="1"/>
</dbReference>
<proteinExistence type="inferred from homology"/>
<evidence type="ECO:0000256" key="4">
    <source>
        <dbReference type="ARBA" id="ARBA00022723"/>
    </source>
</evidence>
<evidence type="ECO:0000256" key="7">
    <source>
        <dbReference type="ARBA" id="ARBA00023125"/>
    </source>
</evidence>
<keyword evidence="15" id="KW-1185">Reference proteome</keyword>
<feature type="domain" description="PAS" evidence="13">
    <location>
        <begin position="566"/>
        <end position="623"/>
    </location>
</feature>
<dbReference type="InterPro" id="IPR050335">
    <property type="entry name" value="ERT1_acuK_gluconeogen_tf"/>
</dbReference>
<dbReference type="InterPro" id="IPR056751">
    <property type="entry name" value="PAS_13"/>
</dbReference>